<evidence type="ECO:0000259" key="2">
    <source>
        <dbReference type="Pfam" id="PF13490"/>
    </source>
</evidence>
<dbReference type="Proteomes" id="UP000645966">
    <property type="component" value="Unassembled WGS sequence"/>
</dbReference>
<evidence type="ECO:0000313" key="3">
    <source>
        <dbReference type="EMBL" id="MBI8988529.1"/>
    </source>
</evidence>
<keyword evidence="1" id="KW-1133">Transmembrane helix</keyword>
<organism evidence="3 4">
    <name type="scientific">Corynebacterium meridianum</name>
    <dbReference type="NCBI Taxonomy" id="2765363"/>
    <lineage>
        <taxon>Bacteria</taxon>
        <taxon>Bacillati</taxon>
        <taxon>Actinomycetota</taxon>
        <taxon>Actinomycetes</taxon>
        <taxon>Mycobacteriales</taxon>
        <taxon>Corynebacteriaceae</taxon>
        <taxon>Corynebacterium</taxon>
    </lineage>
</organism>
<sequence>MIDCAGIQRALSARLDGEPTGIADDVVDAHVAACVECRAFLDSAAALNRQLKLSTASGSGPMIAPDLSETILAGIEPEARRRAAARAFGLALSRVVLLGLGVAYVIWAIVLLGESAAVAAPPVDPGVDTSVTAGLFVDAAAVRLALAFGLFFAAWRPQNVTGMVPVYGALWAFSFGFATRDVVLGYASASDVFGLVLLLLSALVLLWTWLSDFGLVAMGRAWRAATARPD</sequence>
<dbReference type="EMBL" id="JAEIOS010000009">
    <property type="protein sequence ID" value="MBI8988529.1"/>
    <property type="molecule type" value="Genomic_DNA"/>
</dbReference>
<proteinExistence type="predicted"/>
<gene>
    <name evidence="3" type="ORF">JDV75_01940</name>
</gene>
<comment type="caution">
    <text evidence="3">The sequence shown here is derived from an EMBL/GenBank/DDBJ whole genome shotgun (WGS) entry which is preliminary data.</text>
</comment>
<feature type="transmembrane region" description="Helical" evidence="1">
    <location>
        <begin position="133"/>
        <end position="154"/>
    </location>
</feature>
<feature type="transmembrane region" description="Helical" evidence="1">
    <location>
        <begin position="90"/>
        <end position="113"/>
    </location>
</feature>
<evidence type="ECO:0000313" key="4">
    <source>
        <dbReference type="Proteomes" id="UP000645966"/>
    </source>
</evidence>
<feature type="transmembrane region" description="Helical" evidence="1">
    <location>
        <begin position="166"/>
        <end position="186"/>
    </location>
</feature>
<dbReference type="AlphaFoldDB" id="A0A934I3K1"/>
<evidence type="ECO:0000256" key="1">
    <source>
        <dbReference type="SAM" id="Phobius"/>
    </source>
</evidence>
<keyword evidence="1" id="KW-0472">Membrane</keyword>
<keyword evidence="1" id="KW-0812">Transmembrane</keyword>
<name>A0A934I3K1_9CORY</name>
<dbReference type="InterPro" id="IPR027383">
    <property type="entry name" value="Znf_put"/>
</dbReference>
<reference evidence="3" key="1">
    <citation type="submission" date="2020-12" db="EMBL/GenBank/DDBJ databases">
        <title>Genome public.</title>
        <authorList>
            <person name="Sun Q."/>
        </authorList>
    </citation>
    <scope>NUCLEOTIDE SEQUENCE</scope>
    <source>
        <strain evidence="3">CCM 8863</strain>
    </source>
</reference>
<protein>
    <submittedName>
        <fullName evidence="3">Zf-HC2 domain-containing protein</fullName>
    </submittedName>
</protein>
<feature type="domain" description="Putative zinc-finger" evidence="2">
    <location>
        <begin position="4"/>
        <end position="38"/>
    </location>
</feature>
<dbReference type="RefSeq" id="WP_198737562.1">
    <property type="nucleotide sequence ID" value="NZ_JAEIOS010000009.1"/>
</dbReference>
<accession>A0A934I3K1</accession>
<keyword evidence="4" id="KW-1185">Reference proteome</keyword>
<dbReference type="Pfam" id="PF13490">
    <property type="entry name" value="zf-HC2"/>
    <property type="match status" value="1"/>
</dbReference>
<feature type="transmembrane region" description="Helical" evidence="1">
    <location>
        <begin position="192"/>
        <end position="210"/>
    </location>
</feature>